<proteinExistence type="predicted"/>
<sequence>METLGKTGEVRALKEEVTTLKGQLEAQCEQMSMIVRALQMSGLQIPMPTPDLSPPLTSQPLRPRTCVAQRHFAQHRLLLRHTNLAFIALALWLAHDEGFVGLIFR</sequence>
<organism evidence="1 2">
    <name type="scientific">Malus domestica</name>
    <name type="common">Apple</name>
    <name type="synonym">Pyrus malus</name>
    <dbReference type="NCBI Taxonomy" id="3750"/>
    <lineage>
        <taxon>Eukaryota</taxon>
        <taxon>Viridiplantae</taxon>
        <taxon>Streptophyta</taxon>
        <taxon>Embryophyta</taxon>
        <taxon>Tracheophyta</taxon>
        <taxon>Spermatophyta</taxon>
        <taxon>Magnoliopsida</taxon>
        <taxon>eudicotyledons</taxon>
        <taxon>Gunneridae</taxon>
        <taxon>Pentapetalae</taxon>
        <taxon>rosids</taxon>
        <taxon>fabids</taxon>
        <taxon>Rosales</taxon>
        <taxon>Rosaceae</taxon>
        <taxon>Amygdaloideae</taxon>
        <taxon>Maleae</taxon>
        <taxon>Malus</taxon>
    </lineage>
</organism>
<name>A0A498JKQ8_MALDO</name>
<keyword evidence="2" id="KW-1185">Reference proteome</keyword>
<gene>
    <name evidence="1" type="ORF">DVH24_008105</name>
</gene>
<evidence type="ECO:0000313" key="1">
    <source>
        <dbReference type="EMBL" id="RXH95605.1"/>
    </source>
</evidence>
<reference evidence="1 2" key="1">
    <citation type="submission" date="2018-10" db="EMBL/GenBank/DDBJ databases">
        <title>A high-quality apple genome assembly.</title>
        <authorList>
            <person name="Hu J."/>
        </authorList>
    </citation>
    <scope>NUCLEOTIDE SEQUENCE [LARGE SCALE GENOMIC DNA]</scope>
    <source>
        <strain evidence="2">cv. HFTH1</strain>
        <tissue evidence="1">Young leaf</tissue>
    </source>
</reference>
<dbReference type="Proteomes" id="UP000290289">
    <property type="component" value="Chromosome 6"/>
</dbReference>
<dbReference type="AlphaFoldDB" id="A0A498JKQ8"/>
<comment type="caution">
    <text evidence="1">The sequence shown here is derived from an EMBL/GenBank/DDBJ whole genome shotgun (WGS) entry which is preliminary data.</text>
</comment>
<evidence type="ECO:0000313" key="2">
    <source>
        <dbReference type="Proteomes" id="UP000290289"/>
    </source>
</evidence>
<accession>A0A498JKQ8</accession>
<protein>
    <submittedName>
        <fullName evidence="1">Uncharacterized protein</fullName>
    </submittedName>
</protein>
<dbReference type="EMBL" id="RDQH01000332">
    <property type="protein sequence ID" value="RXH95605.1"/>
    <property type="molecule type" value="Genomic_DNA"/>
</dbReference>